<dbReference type="EMBL" id="LAZR01012489">
    <property type="protein sequence ID" value="KKM26567.1"/>
    <property type="molecule type" value="Genomic_DNA"/>
</dbReference>
<name>A0A0F9IGF0_9ZZZZ</name>
<feature type="non-terminal residue" evidence="1">
    <location>
        <position position="1"/>
    </location>
</feature>
<reference evidence="1" key="1">
    <citation type="journal article" date="2015" name="Nature">
        <title>Complex archaea that bridge the gap between prokaryotes and eukaryotes.</title>
        <authorList>
            <person name="Spang A."/>
            <person name="Saw J.H."/>
            <person name="Jorgensen S.L."/>
            <person name="Zaremba-Niedzwiedzka K."/>
            <person name="Martijn J."/>
            <person name="Lind A.E."/>
            <person name="van Eijk R."/>
            <person name="Schleper C."/>
            <person name="Guy L."/>
            <person name="Ettema T.J."/>
        </authorList>
    </citation>
    <scope>NUCLEOTIDE SEQUENCE</scope>
</reference>
<proteinExistence type="predicted"/>
<protein>
    <submittedName>
        <fullName evidence="1">Uncharacterized protein</fullName>
    </submittedName>
</protein>
<evidence type="ECO:0000313" key="1">
    <source>
        <dbReference type="EMBL" id="KKM26567.1"/>
    </source>
</evidence>
<accession>A0A0F9IGF0</accession>
<comment type="caution">
    <text evidence="1">The sequence shown here is derived from an EMBL/GenBank/DDBJ whole genome shotgun (WGS) entry which is preliminary data.</text>
</comment>
<organism evidence="1">
    <name type="scientific">marine sediment metagenome</name>
    <dbReference type="NCBI Taxonomy" id="412755"/>
    <lineage>
        <taxon>unclassified sequences</taxon>
        <taxon>metagenomes</taxon>
        <taxon>ecological metagenomes</taxon>
    </lineage>
</organism>
<dbReference type="AlphaFoldDB" id="A0A0F9IGF0"/>
<sequence length="288" mass="29708">AFGASVGLNYGVALYANSGDIWFSDYAATIEAMRITAGAGDVLTIHGGDGLQTAAEDRAGGLLRLYGGEGKGGTGVDGDVILAYTGAAIQGMVGIGNDIPAELLEVSGNTLISNAGGDSNSYKLILTSHLTAGDETQTSSLFTAFGADPYLVIATPSATGVETNVLHIDSTSFRMATDDVTDIGKTGGNRPKDIYLSGNLNAEGGNVVASGAVTDQYSNVRLSRPTVEADDPGQPFDCTATFRGHHILIDDTNDGTGDVECVCLRVDDVGGYEWQRNDDNATVCPSLP</sequence>
<gene>
    <name evidence="1" type="ORF">LCGC14_1583530</name>
</gene>